<evidence type="ECO:0000256" key="2">
    <source>
        <dbReference type="SAM" id="MobiDB-lite"/>
    </source>
</evidence>
<proteinExistence type="inferred from homology"/>
<keyword evidence="4" id="KW-1185">Reference proteome</keyword>
<feature type="compositionally biased region" description="Polar residues" evidence="2">
    <location>
        <begin position="258"/>
        <end position="270"/>
    </location>
</feature>
<comment type="caution">
    <text evidence="3">The sequence shown here is derived from an EMBL/GenBank/DDBJ whole genome shotgun (WGS) entry which is preliminary data.</text>
</comment>
<evidence type="ECO:0000313" key="4">
    <source>
        <dbReference type="Proteomes" id="UP000193411"/>
    </source>
</evidence>
<dbReference type="AlphaFoldDB" id="A0A1Y2I335"/>
<dbReference type="InterPro" id="IPR004345">
    <property type="entry name" value="TB2_DP1_HVA22"/>
</dbReference>
<dbReference type="EMBL" id="MCFL01000002">
    <property type="protein sequence ID" value="ORZ40634.1"/>
    <property type="molecule type" value="Genomic_DNA"/>
</dbReference>
<feature type="compositionally biased region" description="Low complexity" evidence="2">
    <location>
        <begin position="246"/>
        <end position="257"/>
    </location>
</feature>
<feature type="compositionally biased region" description="Low complexity" evidence="2">
    <location>
        <begin position="316"/>
        <end position="328"/>
    </location>
</feature>
<evidence type="ECO:0000256" key="1">
    <source>
        <dbReference type="RuleBase" id="RU362006"/>
    </source>
</evidence>
<gene>
    <name evidence="3" type="ORF">BCR44DRAFT_1097447</name>
</gene>
<keyword evidence="1" id="KW-0812">Transmembrane</keyword>
<dbReference type="PANTHER" id="PTHR12300">
    <property type="entry name" value="HVA22-LIKE PROTEINS"/>
    <property type="match status" value="1"/>
</dbReference>
<feature type="region of interest" description="Disordered" evidence="2">
    <location>
        <begin position="307"/>
        <end position="366"/>
    </location>
</feature>
<comment type="subcellular location">
    <subcellularLocation>
        <location evidence="1">Membrane</location>
        <topology evidence="1">Multi-pass membrane protein</topology>
    </subcellularLocation>
</comment>
<accession>A0A1Y2I335</accession>
<name>A0A1Y2I335_9FUNG</name>
<keyword evidence="1" id="KW-1133">Transmembrane helix</keyword>
<comment type="similarity">
    <text evidence="1">Belongs to the DP1 family.</text>
</comment>
<dbReference type="STRING" id="765915.A0A1Y2I335"/>
<dbReference type="Pfam" id="PF03134">
    <property type="entry name" value="TB2_DP1_HVA22"/>
    <property type="match status" value="1"/>
</dbReference>
<dbReference type="GO" id="GO:0016020">
    <property type="term" value="C:membrane"/>
    <property type="evidence" value="ECO:0007669"/>
    <property type="project" value="UniProtKB-SubCell"/>
</dbReference>
<organism evidence="3 4">
    <name type="scientific">Catenaria anguillulae PL171</name>
    <dbReference type="NCBI Taxonomy" id="765915"/>
    <lineage>
        <taxon>Eukaryota</taxon>
        <taxon>Fungi</taxon>
        <taxon>Fungi incertae sedis</taxon>
        <taxon>Blastocladiomycota</taxon>
        <taxon>Blastocladiomycetes</taxon>
        <taxon>Blastocladiales</taxon>
        <taxon>Catenariaceae</taxon>
        <taxon>Catenaria</taxon>
    </lineage>
</organism>
<keyword evidence="1" id="KW-0472">Membrane</keyword>
<dbReference type="Proteomes" id="UP000193411">
    <property type="component" value="Unassembled WGS sequence"/>
</dbReference>
<dbReference type="OrthoDB" id="434647at2759"/>
<feature type="region of interest" description="Disordered" evidence="2">
    <location>
        <begin position="219"/>
        <end position="270"/>
    </location>
</feature>
<reference evidence="3 4" key="1">
    <citation type="submission" date="2016-07" db="EMBL/GenBank/DDBJ databases">
        <title>Pervasive Adenine N6-methylation of Active Genes in Fungi.</title>
        <authorList>
            <consortium name="DOE Joint Genome Institute"/>
            <person name="Mondo S.J."/>
            <person name="Dannebaum R.O."/>
            <person name="Kuo R.C."/>
            <person name="Labutti K."/>
            <person name="Haridas S."/>
            <person name="Kuo A."/>
            <person name="Salamov A."/>
            <person name="Ahrendt S.R."/>
            <person name="Lipzen A."/>
            <person name="Sullivan W."/>
            <person name="Andreopoulos W.B."/>
            <person name="Clum A."/>
            <person name="Lindquist E."/>
            <person name="Daum C."/>
            <person name="Ramamoorthy G.K."/>
            <person name="Gryganskyi A."/>
            <person name="Culley D."/>
            <person name="Magnuson J.K."/>
            <person name="James T.Y."/>
            <person name="O'Malley M.A."/>
            <person name="Stajich J.E."/>
            <person name="Spatafora J.W."/>
            <person name="Visel A."/>
            <person name="Grigoriev I.V."/>
        </authorList>
    </citation>
    <scope>NUCLEOTIDE SEQUENCE [LARGE SCALE GENOMIC DNA]</scope>
    <source>
        <strain evidence="3 4">PL171</strain>
    </source>
</reference>
<evidence type="ECO:0000313" key="3">
    <source>
        <dbReference type="EMBL" id="ORZ40634.1"/>
    </source>
</evidence>
<comment type="caution">
    <text evidence="1">Lacks conserved residue(s) required for the propagation of feature annotation.</text>
</comment>
<feature type="transmembrane region" description="Helical" evidence="1">
    <location>
        <begin position="6"/>
        <end position="25"/>
    </location>
</feature>
<sequence length="366" mass="39327">MVLVPLLTRLLLIGGGLLLPAFRAFQYLKAFNSHTTAAPGQADRTGVGTDIVAHGHRMLQHFAVMSIVVSSEWIVDWLLFWLPFYYELKLLFVAWLVLPMTQGSLMFYKATLDPLLREHEQAIDGTVANVSVTIQSRISNSFTTTAHSLRSFLTAWAASLLHLLVAQQQQGNHNQTEATVFPIVPDVAPGPVPVQPQGGYYGQALAAMVSSVTSAVSYAASRTPPSHPAPAGHQRHGVPDIHLEDSSSQVTSSTTLTPIQLSTDLSGDSSISTRTIRASAYPSILIQPTPPSASLSSPVQAVINRRRTRRSPLPSPATSAASSPPSSSVAFSKGDVSPSLTSPSEEALPEPQNLMCSPMDDEVYRQ</sequence>
<protein>
    <recommendedName>
        <fullName evidence="1">Protein YOP1</fullName>
    </recommendedName>
</protein>